<evidence type="ECO:0000259" key="1">
    <source>
        <dbReference type="Pfam" id="PF05157"/>
    </source>
</evidence>
<sequence length="149" mass="17456">MYYPRERKNCEQIYNVAEAMLPLPRLAPLRRVPLRYSSLLPLHMILRYQCIVIGKSKGSITVAFTDQKSLYILPLIADLTGCHVFPVTIDSCLMRLLLQRLVRAEREKRWGRYRYAERVQIVDGSVQPSLHTMIQFLTSPSMKLYQRDK</sequence>
<name>A0ABQ3VET8_9CHLR</name>
<organism evidence="2 3">
    <name type="scientific">Dictyobacter formicarum</name>
    <dbReference type="NCBI Taxonomy" id="2778368"/>
    <lineage>
        <taxon>Bacteria</taxon>
        <taxon>Bacillati</taxon>
        <taxon>Chloroflexota</taxon>
        <taxon>Ktedonobacteria</taxon>
        <taxon>Ktedonobacterales</taxon>
        <taxon>Dictyobacteraceae</taxon>
        <taxon>Dictyobacter</taxon>
    </lineage>
</organism>
<reference evidence="2 3" key="1">
    <citation type="journal article" date="2021" name="Int. J. Syst. Evol. Microbiol.">
        <title>Reticulibacter mediterranei gen. nov., sp. nov., within the new family Reticulibacteraceae fam. nov., and Ktedonospora formicarum gen. nov., sp. nov., Ktedonobacter robiniae sp. nov., Dictyobacter formicarum sp. nov. and Dictyobacter arantiisoli sp. nov., belonging to the class Ktedonobacteria.</title>
        <authorList>
            <person name="Yabe S."/>
            <person name="Zheng Y."/>
            <person name="Wang C.M."/>
            <person name="Sakai Y."/>
            <person name="Abe K."/>
            <person name="Yokota A."/>
            <person name="Donadio S."/>
            <person name="Cavaletti L."/>
            <person name="Monciardini P."/>
        </authorList>
    </citation>
    <scope>NUCLEOTIDE SEQUENCE [LARGE SCALE GENOMIC DNA]</scope>
    <source>
        <strain evidence="2 3">SOSP1-9</strain>
    </source>
</reference>
<dbReference type="EMBL" id="BNJJ01000005">
    <property type="protein sequence ID" value="GHO84328.1"/>
    <property type="molecule type" value="Genomic_DNA"/>
</dbReference>
<dbReference type="SUPFAM" id="SSF160246">
    <property type="entry name" value="EspE N-terminal domain-like"/>
    <property type="match status" value="1"/>
</dbReference>
<proteinExistence type="predicted"/>
<dbReference type="InterPro" id="IPR037257">
    <property type="entry name" value="T2SS_E_N_sf"/>
</dbReference>
<dbReference type="Pfam" id="PF05157">
    <property type="entry name" value="MshEN"/>
    <property type="match status" value="1"/>
</dbReference>
<dbReference type="InterPro" id="IPR007831">
    <property type="entry name" value="T2SS_GspE_N"/>
</dbReference>
<gene>
    <name evidence="2" type="ORF">KSZ_23340</name>
</gene>
<dbReference type="Proteomes" id="UP000635565">
    <property type="component" value="Unassembled WGS sequence"/>
</dbReference>
<keyword evidence="3" id="KW-1185">Reference proteome</keyword>
<evidence type="ECO:0000313" key="2">
    <source>
        <dbReference type="EMBL" id="GHO84328.1"/>
    </source>
</evidence>
<accession>A0ABQ3VET8</accession>
<dbReference type="RefSeq" id="WP_201361950.1">
    <property type="nucleotide sequence ID" value="NZ_BNJJ01000005.1"/>
</dbReference>
<comment type="caution">
    <text evidence="2">The sequence shown here is derived from an EMBL/GenBank/DDBJ whole genome shotgun (WGS) entry which is preliminary data.</text>
</comment>
<evidence type="ECO:0000313" key="3">
    <source>
        <dbReference type="Proteomes" id="UP000635565"/>
    </source>
</evidence>
<protein>
    <recommendedName>
        <fullName evidence="1">Type II secretion system protein GspE N-terminal domain-containing protein</fullName>
    </recommendedName>
</protein>
<feature type="domain" description="Type II secretion system protein GspE N-terminal" evidence="1">
    <location>
        <begin position="21"/>
        <end position="106"/>
    </location>
</feature>